<organism evidence="1 2">
    <name type="scientific">Chaetomium tenue</name>
    <dbReference type="NCBI Taxonomy" id="1854479"/>
    <lineage>
        <taxon>Eukaryota</taxon>
        <taxon>Fungi</taxon>
        <taxon>Dikarya</taxon>
        <taxon>Ascomycota</taxon>
        <taxon>Pezizomycotina</taxon>
        <taxon>Sordariomycetes</taxon>
        <taxon>Sordariomycetidae</taxon>
        <taxon>Sordariales</taxon>
        <taxon>Chaetomiaceae</taxon>
        <taxon>Chaetomium</taxon>
    </lineage>
</organism>
<comment type="caution">
    <text evidence="1">The sequence shown here is derived from an EMBL/GenBank/DDBJ whole genome shotgun (WGS) entry which is preliminary data.</text>
</comment>
<keyword evidence="2" id="KW-1185">Reference proteome</keyword>
<accession>A0ACB7P3G8</accession>
<dbReference type="Proteomes" id="UP000724584">
    <property type="component" value="Unassembled WGS sequence"/>
</dbReference>
<proteinExistence type="predicted"/>
<sequence>MNQQPQYQPQRRTGTYDDLHIASQGYQGSAPVPNVLQPGGSGPRPPTLPSNAAPTLPSMQQQDYQSHQSQSQPKHNSLSLSHSYSRSSPSAHYEAGGTGYHPYTPTTPGGTTASTQYMSPTDPKYNPAGSRNISNTPLGLADIRPRADSSLSDGLPGTPGYELASTQSRTSNYMAPWALYAFDWCKWAPQANSAGKLAIGSYLEDGHNFIQILDAQLTPTPSDVYVPGGPKWSMDFTRIAEATHSYPVTRLLWEPPSSQKQSTDLLATSGDHLRLWSLPSDTQTATPGSSITSRNGRDAPVTKLTPLALLSNSKTPDHTAPLTSLDWNTVNPSLIITSSIDTTCTIWDIPSLTAKTQLIAHDKEVYDVRFCAQSTDVFVSCGQDGSVRMFDLRSLEHSTIIYEPTGKDDRDANGGRMSPTLAQQTLSHPPPLLRLATSPHDHHLLATFAADSNVIRILDVRQPGQALLELRGHSGALNCVEWSPLRRGTLASGADDCQVLIWDLMNHATQSVGPAVPTVPSAVPNGGVAPAGAAAGAVAGENVRSPVSSWQCDYEVGNVGWVPHLATGEYGEWLGVSAGRGVWGVRL</sequence>
<reference evidence="1 2" key="1">
    <citation type="journal article" date="2021" name="Nat. Commun.">
        <title>Genetic determinants of endophytism in the Arabidopsis root mycobiome.</title>
        <authorList>
            <person name="Mesny F."/>
            <person name="Miyauchi S."/>
            <person name="Thiergart T."/>
            <person name="Pickel B."/>
            <person name="Atanasova L."/>
            <person name="Karlsson M."/>
            <person name="Huettel B."/>
            <person name="Barry K.W."/>
            <person name="Haridas S."/>
            <person name="Chen C."/>
            <person name="Bauer D."/>
            <person name="Andreopoulos W."/>
            <person name="Pangilinan J."/>
            <person name="LaButti K."/>
            <person name="Riley R."/>
            <person name="Lipzen A."/>
            <person name="Clum A."/>
            <person name="Drula E."/>
            <person name="Henrissat B."/>
            <person name="Kohler A."/>
            <person name="Grigoriev I.V."/>
            <person name="Martin F.M."/>
            <person name="Hacquard S."/>
        </authorList>
    </citation>
    <scope>NUCLEOTIDE SEQUENCE [LARGE SCALE GENOMIC DNA]</scope>
    <source>
        <strain evidence="1 2">MPI-SDFR-AT-0079</strain>
    </source>
</reference>
<evidence type="ECO:0000313" key="2">
    <source>
        <dbReference type="Proteomes" id="UP000724584"/>
    </source>
</evidence>
<name>A0ACB7P3G8_9PEZI</name>
<protein>
    <submittedName>
        <fullName evidence="1">WD40-repeat-containing domain protein</fullName>
    </submittedName>
</protein>
<evidence type="ECO:0000313" key="1">
    <source>
        <dbReference type="EMBL" id="KAH6623825.1"/>
    </source>
</evidence>
<feature type="non-terminal residue" evidence="1">
    <location>
        <position position="587"/>
    </location>
</feature>
<dbReference type="EMBL" id="JAGIZQ010000006">
    <property type="protein sequence ID" value="KAH6623825.1"/>
    <property type="molecule type" value="Genomic_DNA"/>
</dbReference>
<gene>
    <name evidence="1" type="ORF">F5144DRAFT_519294</name>
</gene>